<proteinExistence type="inferred from homology"/>
<dbReference type="OrthoDB" id="9774824at2"/>
<reference evidence="3 4" key="1">
    <citation type="submission" date="2018-05" db="EMBL/GenBank/DDBJ databases">
        <title>Genomic Encyclopedia of Type Strains, Phase IV (KMG-IV): sequencing the most valuable type-strain genomes for metagenomic binning, comparative biology and taxonomic classification.</title>
        <authorList>
            <person name="Goeker M."/>
        </authorList>
    </citation>
    <scope>NUCLEOTIDE SEQUENCE [LARGE SCALE GENOMIC DNA]</scope>
    <source>
        <strain evidence="3 4">DSM 22440</strain>
    </source>
</reference>
<dbReference type="InterPro" id="IPR022838">
    <property type="entry name" value="GTP_cyclohydrolase_FolE2"/>
</dbReference>
<organism evidence="3 4">
    <name type="scientific">Streptohalobacillus salinus</name>
    <dbReference type="NCBI Taxonomy" id="621096"/>
    <lineage>
        <taxon>Bacteria</taxon>
        <taxon>Bacillati</taxon>
        <taxon>Bacillota</taxon>
        <taxon>Bacilli</taxon>
        <taxon>Bacillales</taxon>
        <taxon>Bacillaceae</taxon>
        <taxon>Streptohalobacillus</taxon>
    </lineage>
</organism>
<evidence type="ECO:0000256" key="2">
    <source>
        <dbReference type="HAMAP-Rule" id="MF_01527"/>
    </source>
</evidence>
<dbReference type="Gene3D" id="3.10.270.10">
    <property type="entry name" value="Urate Oxidase"/>
    <property type="match status" value="1"/>
</dbReference>
<dbReference type="AlphaFoldDB" id="A0A2V3WT26"/>
<evidence type="ECO:0000313" key="3">
    <source>
        <dbReference type="EMBL" id="PXW91859.1"/>
    </source>
</evidence>
<dbReference type="GO" id="GO:0046654">
    <property type="term" value="P:tetrahydrofolate biosynthetic process"/>
    <property type="evidence" value="ECO:0007669"/>
    <property type="project" value="UniProtKB-UniRule"/>
</dbReference>
<name>A0A2V3WT26_9BACI</name>
<dbReference type="NCBIfam" id="NF010200">
    <property type="entry name" value="PRK13674.1-1"/>
    <property type="match status" value="1"/>
</dbReference>
<comment type="pathway">
    <text evidence="2">Cofactor biosynthesis; 7,8-dihydroneopterin triphosphate biosynthesis; 7,8-dihydroneopterin triphosphate from GTP: step 1/1.</text>
</comment>
<keyword evidence="4" id="KW-1185">Reference proteome</keyword>
<comment type="function">
    <text evidence="2">Converts GTP to 7,8-dihydroneopterin triphosphate.</text>
</comment>
<evidence type="ECO:0000256" key="1">
    <source>
        <dbReference type="ARBA" id="ARBA00022801"/>
    </source>
</evidence>
<comment type="catalytic activity">
    <reaction evidence="2">
        <text>GTP + H2O = 7,8-dihydroneopterin 3'-triphosphate + formate + H(+)</text>
        <dbReference type="Rhea" id="RHEA:17473"/>
        <dbReference type="ChEBI" id="CHEBI:15377"/>
        <dbReference type="ChEBI" id="CHEBI:15378"/>
        <dbReference type="ChEBI" id="CHEBI:15740"/>
        <dbReference type="ChEBI" id="CHEBI:37565"/>
        <dbReference type="ChEBI" id="CHEBI:58462"/>
        <dbReference type="EC" id="3.5.4.16"/>
    </reaction>
</comment>
<keyword evidence="1 2" id="KW-0378">Hydrolase</keyword>
<protein>
    <recommendedName>
        <fullName evidence="2">GTP cyclohydrolase FolE2</fullName>
        <ecNumber evidence="2">3.5.4.16</ecNumber>
    </recommendedName>
</protein>
<dbReference type="Pfam" id="PF02649">
    <property type="entry name" value="GCHY-1"/>
    <property type="match status" value="1"/>
</dbReference>
<dbReference type="PANTHER" id="PTHR36445">
    <property type="entry name" value="GTP CYCLOHYDROLASE MPTA"/>
    <property type="match status" value="1"/>
</dbReference>
<comment type="similarity">
    <text evidence="2">Belongs to the GTP cyclohydrolase IV family.</text>
</comment>
<sequence>MNNKQKQIKRLPKKAERHRIFGSTSPGKRTKPTVKDAMVDLQNKQDDYFFKLDQVGISNVKHPVKIYGEKEPQLQTSIATFGFYSSIDKGSKGTNMSRFTEQLAEAYRHDQLDLKLKTLKAFTKALANRLKTEDATLEVTVPYFYQQPAPDSHLSGLNHVDLVTKVTYRAPDTYTVEVGLTATITTLCPCSKEISEYSAHNQRGIVQVEVELHSDFDESIEDWKHFILEAAESNASARIHPILKRPDEKVVTEHAYENPRFVEDMVRLVSADIYEWEAAAAFKVSCRNEESIHLHDAFASITFDKRVDER</sequence>
<dbReference type="HAMAP" id="MF_01527_B">
    <property type="entry name" value="GTP_cyclohydrol_B"/>
    <property type="match status" value="1"/>
</dbReference>
<evidence type="ECO:0000313" key="4">
    <source>
        <dbReference type="Proteomes" id="UP000247922"/>
    </source>
</evidence>
<dbReference type="EMBL" id="QJJR01000004">
    <property type="protein sequence ID" value="PXW91859.1"/>
    <property type="molecule type" value="Genomic_DNA"/>
</dbReference>
<dbReference type="RefSeq" id="WP_110251148.1">
    <property type="nucleotide sequence ID" value="NZ_QJJR01000004.1"/>
</dbReference>
<dbReference type="PANTHER" id="PTHR36445:SF1">
    <property type="entry name" value="GTP CYCLOHYDROLASE MPTA"/>
    <property type="match status" value="1"/>
</dbReference>
<dbReference type="InterPro" id="IPR003801">
    <property type="entry name" value="GTP_cyclohydrolase_FolE2/MptA"/>
</dbReference>
<dbReference type="EC" id="3.5.4.16" evidence="2"/>
<dbReference type="GO" id="GO:0003934">
    <property type="term" value="F:GTP cyclohydrolase I activity"/>
    <property type="evidence" value="ECO:0007669"/>
    <property type="project" value="UniProtKB-UniRule"/>
</dbReference>
<comment type="caution">
    <text evidence="3">The sequence shown here is derived from an EMBL/GenBank/DDBJ whole genome shotgun (WGS) entry which is preliminary data.</text>
</comment>
<dbReference type="UniPathway" id="UPA00848">
    <property type="reaction ID" value="UER00151"/>
</dbReference>
<feature type="site" description="May be catalytically important" evidence="2">
    <location>
        <position position="188"/>
    </location>
</feature>
<accession>A0A2V3WT26</accession>
<dbReference type="Proteomes" id="UP000247922">
    <property type="component" value="Unassembled WGS sequence"/>
</dbReference>
<gene>
    <name evidence="2" type="primary">folE2</name>
    <name evidence="3" type="ORF">DES38_104295</name>
</gene>